<protein>
    <submittedName>
        <fullName evidence="1">Uncharacterized protein</fullName>
    </submittedName>
</protein>
<dbReference type="Proteomes" id="UP000320839">
    <property type="component" value="Chromosome"/>
</dbReference>
<dbReference type="AlphaFoldDB" id="A0A518FQ17"/>
<proteinExistence type="predicted"/>
<gene>
    <name evidence="1" type="ORF">Pan153_30960</name>
</gene>
<dbReference type="EMBL" id="CP036317">
    <property type="protein sequence ID" value="QDV18438.1"/>
    <property type="molecule type" value="Genomic_DNA"/>
</dbReference>
<accession>A0A518FQ17</accession>
<name>A0A518FQ17_9PLAN</name>
<evidence type="ECO:0000313" key="2">
    <source>
        <dbReference type="Proteomes" id="UP000320839"/>
    </source>
</evidence>
<evidence type="ECO:0000313" key="1">
    <source>
        <dbReference type="EMBL" id="QDV18438.1"/>
    </source>
</evidence>
<organism evidence="1 2">
    <name type="scientific">Gimesia panareensis</name>
    <dbReference type="NCBI Taxonomy" id="2527978"/>
    <lineage>
        <taxon>Bacteria</taxon>
        <taxon>Pseudomonadati</taxon>
        <taxon>Planctomycetota</taxon>
        <taxon>Planctomycetia</taxon>
        <taxon>Planctomycetales</taxon>
        <taxon>Planctomycetaceae</taxon>
        <taxon>Gimesia</taxon>
    </lineage>
</organism>
<reference evidence="1 2" key="1">
    <citation type="submission" date="2019-02" db="EMBL/GenBank/DDBJ databases">
        <title>Deep-cultivation of Planctomycetes and their phenomic and genomic characterization uncovers novel biology.</title>
        <authorList>
            <person name="Wiegand S."/>
            <person name="Jogler M."/>
            <person name="Boedeker C."/>
            <person name="Pinto D."/>
            <person name="Vollmers J."/>
            <person name="Rivas-Marin E."/>
            <person name="Kohn T."/>
            <person name="Peeters S.H."/>
            <person name="Heuer A."/>
            <person name="Rast P."/>
            <person name="Oberbeckmann S."/>
            <person name="Bunk B."/>
            <person name="Jeske O."/>
            <person name="Meyerdierks A."/>
            <person name="Storesund J.E."/>
            <person name="Kallscheuer N."/>
            <person name="Luecker S."/>
            <person name="Lage O.M."/>
            <person name="Pohl T."/>
            <person name="Merkel B.J."/>
            <person name="Hornburger P."/>
            <person name="Mueller R.-W."/>
            <person name="Bruemmer F."/>
            <person name="Labrenz M."/>
            <person name="Spormann A.M."/>
            <person name="Op den Camp H."/>
            <person name="Overmann J."/>
            <person name="Amann R."/>
            <person name="Jetten M.S.M."/>
            <person name="Mascher T."/>
            <person name="Medema M.H."/>
            <person name="Devos D.P."/>
            <person name="Kaster A.-K."/>
            <person name="Ovreas L."/>
            <person name="Rohde M."/>
            <person name="Galperin M.Y."/>
            <person name="Jogler C."/>
        </authorList>
    </citation>
    <scope>NUCLEOTIDE SEQUENCE [LARGE SCALE GENOMIC DNA]</scope>
    <source>
        <strain evidence="1 2">Pan153</strain>
    </source>
</reference>
<sequence>MTNSNLAILQFDYPFDERTAEEAADRGFWEHCHVELPNGTKHPIVFYDAVRLAQDLEEEASQGRPFLAERGMVILQDVTKQNMESAVEQLVKEAFFQ</sequence>